<sequence length="792" mass="88939">MPAVLVTYEKGMRIDGSVYAATKRQISKREYSKVYITPEESPLYCPFVKPAYENSSKTPSSRIDSRTCETCDYRPATGPVLSRLFSKVIPKKKKGPSILEERLKFDVTPNITLCRHTGSRELRLRNRSAEFRGRESKHALAHMCQDLKTSVSFGVQEKWRRRIWRLLIPGSREPTRVKRGEYGAPPECKSGADGITPRKLANQPHHPARASAKIKKSAFETTSGKDVRKLELKRNTAEGGNKWGCRRMEDTLQNCTPACHDLDAVRKSKFDNSSDMVGCTFRIVSHETTINPTKASHRAVNYKSSVHTRRTQQEPVTIVEQREPVCTVATHERAARHPLNTCCNVNCTTTMRKLGKSTTQLSPHDAVWSSDRMKGRGKREIPEKTRQREATYRTIPTWENKGSGAAGNRTQFACVLTDDIGVSYTMPFTVPQTKQSRGARSGDCGGSKQKSSRTWFPLFKNDWLAVSHNILIAVCVILNDPSEQQTCVELKQRKRALKRNSVRLAGVVECSERYQDHVPMRLRPRKTNAGKLLPTFTDKATAFERLLTTRAWEPMRIKRGRNGAAPGCGKSPRKHGDRRHRPARFPRAKIREQFVLVGGKPGGANVCGTDSVVGEREGIVKKKKGLEGRSIKGESGEVVYIHKGEWACTPQRQLNGGNVIRRVQDPAGLSSPRRCTATLSISVHRGGGRGYLRRLAPPPYFITSEQYSPSCTMTDWKQEHSQRLRGYRVFELIPRCKHRNKKKPLAGSYKHARPCTTYPIQRAGLTGAKKGLDGRGTEQQNTDVGDRGEADD</sequence>
<accession>A0ABQ9HFC2</accession>
<feature type="compositionally biased region" description="Basic and acidic residues" evidence="1">
    <location>
        <begin position="371"/>
        <end position="388"/>
    </location>
</feature>
<evidence type="ECO:0000313" key="2">
    <source>
        <dbReference type="EMBL" id="KAJ8883018.1"/>
    </source>
</evidence>
<keyword evidence="3" id="KW-1185">Reference proteome</keyword>
<feature type="compositionally biased region" description="Basic residues" evidence="1">
    <location>
        <begin position="206"/>
        <end position="216"/>
    </location>
</feature>
<dbReference type="Proteomes" id="UP001159363">
    <property type="component" value="Chromosome 4"/>
</dbReference>
<feature type="compositionally biased region" description="Basic residues" evidence="1">
    <location>
        <begin position="571"/>
        <end position="581"/>
    </location>
</feature>
<proteinExistence type="predicted"/>
<protein>
    <submittedName>
        <fullName evidence="2">Uncharacterized protein</fullName>
    </submittedName>
</protein>
<name>A0ABQ9HFC2_9NEOP</name>
<gene>
    <name evidence="2" type="ORF">PR048_014857</name>
</gene>
<evidence type="ECO:0000256" key="1">
    <source>
        <dbReference type="SAM" id="MobiDB-lite"/>
    </source>
</evidence>
<feature type="region of interest" description="Disordered" evidence="1">
    <location>
        <begin position="202"/>
        <end position="225"/>
    </location>
</feature>
<organism evidence="2 3">
    <name type="scientific">Dryococelus australis</name>
    <dbReference type="NCBI Taxonomy" id="614101"/>
    <lineage>
        <taxon>Eukaryota</taxon>
        <taxon>Metazoa</taxon>
        <taxon>Ecdysozoa</taxon>
        <taxon>Arthropoda</taxon>
        <taxon>Hexapoda</taxon>
        <taxon>Insecta</taxon>
        <taxon>Pterygota</taxon>
        <taxon>Neoptera</taxon>
        <taxon>Polyneoptera</taxon>
        <taxon>Phasmatodea</taxon>
        <taxon>Verophasmatodea</taxon>
        <taxon>Anareolatae</taxon>
        <taxon>Phasmatidae</taxon>
        <taxon>Eurycanthinae</taxon>
        <taxon>Dryococelus</taxon>
    </lineage>
</organism>
<dbReference type="EMBL" id="JARBHB010000005">
    <property type="protein sequence ID" value="KAJ8883018.1"/>
    <property type="molecule type" value="Genomic_DNA"/>
</dbReference>
<reference evidence="2 3" key="1">
    <citation type="submission" date="2023-02" db="EMBL/GenBank/DDBJ databases">
        <title>LHISI_Scaffold_Assembly.</title>
        <authorList>
            <person name="Stuart O.P."/>
            <person name="Cleave R."/>
            <person name="Magrath M.J.L."/>
            <person name="Mikheyev A.S."/>
        </authorList>
    </citation>
    <scope>NUCLEOTIDE SEQUENCE [LARGE SCALE GENOMIC DNA]</scope>
    <source>
        <strain evidence="2">Daus_M_001</strain>
        <tissue evidence="2">Leg muscle</tissue>
    </source>
</reference>
<feature type="region of interest" description="Disordered" evidence="1">
    <location>
        <begin position="369"/>
        <end position="388"/>
    </location>
</feature>
<evidence type="ECO:0000313" key="3">
    <source>
        <dbReference type="Proteomes" id="UP001159363"/>
    </source>
</evidence>
<feature type="region of interest" description="Disordered" evidence="1">
    <location>
        <begin position="766"/>
        <end position="792"/>
    </location>
</feature>
<comment type="caution">
    <text evidence="2">The sequence shown here is derived from an EMBL/GenBank/DDBJ whole genome shotgun (WGS) entry which is preliminary data.</text>
</comment>
<feature type="region of interest" description="Disordered" evidence="1">
    <location>
        <begin position="559"/>
        <end position="581"/>
    </location>
</feature>
<feature type="region of interest" description="Disordered" evidence="1">
    <location>
        <begin position="177"/>
        <end position="196"/>
    </location>
</feature>